<dbReference type="NCBIfam" id="TIGR00231">
    <property type="entry name" value="small_GTP"/>
    <property type="match status" value="1"/>
</dbReference>
<evidence type="ECO:0000313" key="13">
    <source>
        <dbReference type="EMBL" id="ACX51357.1"/>
    </source>
</evidence>
<dbReference type="HOGENOM" id="CLU_011747_2_1_9"/>
<evidence type="ECO:0000256" key="1">
    <source>
        <dbReference type="ARBA" id="ARBA00001946"/>
    </source>
</evidence>
<keyword evidence="3 9" id="KW-0963">Cytoplasm</keyword>
<dbReference type="InterPro" id="IPR045086">
    <property type="entry name" value="OBG_GTPase"/>
</dbReference>
<dbReference type="EC" id="3.6.5.-" evidence="9"/>
<dbReference type="Gene3D" id="3.30.300.350">
    <property type="entry name" value="GTP-binding protein OBG, C-terminal domain"/>
    <property type="match status" value="1"/>
</dbReference>
<dbReference type="eggNOG" id="COG0536">
    <property type="taxonomic scope" value="Bacteria"/>
</dbReference>
<dbReference type="InterPro" id="IPR005225">
    <property type="entry name" value="Small_GTP-bd"/>
</dbReference>
<dbReference type="InterPro" id="IPR006169">
    <property type="entry name" value="GTP1_OBG_dom"/>
</dbReference>
<dbReference type="InterPro" id="IPR031167">
    <property type="entry name" value="G_OBG"/>
</dbReference>
<proteinExistence type="inferred from homology"/>
<dbReference type="CDD" id="cd01898">
    <property type="entry name" value="Obg"/>
    <property type="match status" value="1"/>
</dbReference>
<dbReference type="PROSITE" id="PS51883">
    <property type="entry name" value="OBG"/>
    <property type="match status" value="1"/>
</dbReference>
<feature type="binding site" evidence="9">
    <location>
        <begin position="165"/>
        <end position="172"/>
    </location>
    <ligand>
        <name>GTP</name>
        <dbReference type="ChEBI" id="CHEBI:37565"/>
    </ligand>
</feature>
<comment type="subcellular location">
    <subcellularLocation>
        <location evidence="9">Cytoplasm</location>
    </subcellularLocation>
</comment>
<dbReference type="STRING" id="429009.Adeg_0185"/>
<dbReference type="EMBL" id="CP001785">
    <property type="protein sequence ID" value="ACX51357.1"/>
    <property type="molecule type" value="Genomic_DNA"/>
</dbReference>
<evidence type="ECO:0000256" key="5">
    <source>
        <dbReference type="ARBA" id="ARBA00022741"/>
    </source>
</evidence>
<dbReference type="NCBIfam" id="NF008956">
    <property type="entry name" value="PRK12299.1"/>
    <property type="match status" value="1"/>
</dbReference>
<dbReference type="PROSITE" id="PS51881">
    <property type="entry name" value="OCT"/>
    <property type="match status" value="1"/>
</dbReference>
<organism evidence="13 14">
    <name type="scientific">Ammonifex degensii (strain DSM 10501 / KC4)</name>
    <dbReference type="NCBI Taxonomy" id="429009"/>
    <lineage>
        <taxon>Bacteria</taxon>
        <taxon>Bacillati</taxon>
        <taxon>Bacillota</taxon>
        <taxon>Clostridia</taxon>
        <taxon>Thermoanaerobacterales</taxon>
        <taxon>Thermoanaerobacteraceae</taxon>
        <taxon>Ammonifex</taxon>
    </lineage>
</organism>
<reference evidence="13 14" key="1">
    <citation type="submission" date="2009-10" db="EMBL/GenBank/DDBJ databases">
        <title>Complete sequence of chromosome of Ammonifex degensii KC4.</title>
        <authorList>
            <consortium name="US DOE Joint Genome Institute"/>
            <person name="Kerfeld C."/>
            <person name="Goodner B."/>
            <person name="Huber H."/>
            <person name="Stetter K."/>
            <person name="Lucas S."/>
            <person name="Copeland A."/>
            <person name="Lapidus A."/>
            <person name="Glavina del Rio T."/>
            <person name="Dalin E."/>
            <person name="Tice H."/>
            <person name="Bruce D."/>
            <person name="Goodwin L."/>
            <person name="Pitluck S."/>
            <person name="Saunders E."/>
            <person name="Brettin T."/>
            <person name="Detter J.C."/>
            <person name="Han C."/>
            <person name="Larimer F."/>
            <person name="Land M."/>
            <person name="Hauser L."/>
            <person name="Kyrpides N."/>
            <person name="Ovchinnikova G."/>
            <person name="Richardson P."/>
        </authorList>
    </citation>
    <scope>NUCLEOTIDE SEQUENCE [LARGE SCALE GENOMIC DNA]</scope>
    <source>
        <strain evidence="14">DSM 10501 / KC4</strain>
    </source>
</reference>
<feature type="domain" description="OCT" evidence="11">
    <location>
        <begin position="337"/>
        <end position="415"/>
    </location>
</feature>
<dbReference type="GO" id="GO:0003924">
    <property type="term" value="F:GTPase activity"/>
    <property type="evidence" value="ECO:0007669"/>
    <property type="project" value="UniProtKB-UniRule"/>
</dbReference>
<dbReference type="KEGG" id="adg:Adeg_0185"/>
<dbReference type="NCBIfam" id="TIGR03595">
    <property type="entry name" value="Obg_CgtA_exten"/>
    <property type="match status" value="1"/>
</dbReference>
<feature type="binding site" evidence="9">
    <location>
        <begin position="309"/>
        <end position="311"/>
    </location>
    <ligand>
        <name>GTP</name>
        <dbReference type="ChEBI" id="CHEBI:37565"/>
    </ligand>
</feature>
<evidence type="ECO:0000259" key="12">
    <source>
        <dbReference type="PROSITE" id="PS51883"/>
    </source>
</evidence>
<dbReference type="InterPro" id="IPR036726">
    <property type="entry name" value="GTP1_OBG_dom_sf"/>
</dbReference>
<dbReference type="NCBIfam" id="NF008955">
    <property type="entry name" value="PRK12297.1"/>
    <property type="match status" value="1"/>
</dbReference>
<keyword evidence="8 9" id="KW-0342">GTP-binding</keyword>
<sequence length="417" mass="46070">MFYDHLKIYVKAGDGGNGCVAFRREKYVPFGGPAGGDGGRGGHVILKADARLRTLIDFHFKKHFKAERGGHGQGNCRTGRDGEDLILRVPVGTVVRDAATGEIIADLVKDGQEVIVARGGRGGRGNARFATPTNQAPRFAEKGEPGEERWIELELKLLADAGLVGLPNAGKSTLLSRVSAARPKIADYPFTTLEPCLGVVRVEEGESFVLADLPGLIEGAHVGAGLGHRFLRHVERTRLLVHVLDMSEMAAMDPLKAFEVVNRELMLYDPELAERPQIIAANKMDLPGSEENLKRLKESLKDYEIFPISAATGQGIEALIRRIAALLKELPPPKTFAPEHRKERVELEVRREGEVFVVEGELSRRLLMIDWENPEARRAAEELLRRLGLERKLREAGARPGAVIRIGRQEFTFQPEE</sequence>
<evidence type="ECO:0000259" key="11">
    <source>
        <dbReference type="PROSITE" id="PS51881"/>
    </source>
</evidence>
<dbReference type="Pfam" id="PF01926">
    <property type="entry name" value="MMR_HSR1"/>
    <property type="match status" value="1"/>
</dbReference>
<evidence type="ECO:0000259" key="10">
    <source>
        <dbReference type="PROSITE" id="PS51710"/>
    </source>
</evidence>
<evidence type="ECO:0000256" key="4">
    <source>
        <dbReference type="ARBA" id="ARBA00022723"/>
    </source>
</evidence>
<dbReference type="FunFam" id="2.70.210.12:FF:000001">
    <property type="entry name" value="GTPase Obg"/>
    <property type="match status" value="1"/>
</dbReference>
<dbReference type="SUPFAM" id="SSF52540">
    <property type="entry name" value="P-loop containing nucleoside triphosphate hydrolases"/>
    <property type="match status" value="1"/>
</dbReference>
<dbReference type="InterPro" id="IPR006074">
    <property type="entry name" value="GTP1-OBG_CS"/>
</dbReference>
<dbReference type="Proteomes" id="UP000002620">
    <property type="component" value="Chromosome"/>
</dbReference>
<comment type="function">
    <text evidence="9">An essential GTPase which binds GTP, GDP and possibly (p)ppGpp with moderate affinity, with high nucleotide exchange rates and a fairly low GTP hydrolysis rate. Plays a role in control of the cell cycle, stress response, ribosome biogenesis and in those bacteria that undergo differentiation, in morphogenesis control.</text>
</comment>
<dbReference type="Gene3D" id="3.40.50.300">
    <property type="entry name" value="P-loop containing nucleotide triphosphate hydrolases"/>
    <property type="match status" value="1"/>
</dbReference>
<dbReference type="PANTHER" id="PTHR11702">
    <property type="entry name" value="DEVELOPMENTALLY REGULATED GTP-BINDING PROTEIN-RELATED"/>
    <property type="match status" value="1"/>
</dbReference>
<feature type="binding site" evidence="9">
    <location>
        <begin position="212"/>
        <end position="215"/>
    </location>
    <ligand>
        <name>GTP</name>
        <dbReference type="ChEBI" id="CHEBI:37565"/>
    </ligand>
</feature>
<comment type="cofactor">
    <cofactor evidence="1 9">
        <name>Mg(2+)</name>
        <dbReference type="ChEBI" id="CHEBI:18420"/>
    </cofactor>
</comment>
<dbReference type="Gene3D" id="2.70.210.12">
    <property type="entry name" value="GTP1/OBG domain"/>
    <property type="match status" value="1"/>
</dbReference>
<dbReference type="InterPro" id="IPR036346">
    <property type="entry name" value="GTP-bd_prot_GTP1/OBG_C_sf"/>
</dbReference>
<dbReference type="GO" id="GO:0000287">
    <property type="term" value="F:magnesium ion binding"/>
    <property type="evidence" value="ECO:0007669"/>
    <property type="project" value="InterPro"/>
</dbReference>
<name>C9RAT0_AMMDK</name>
<protein>
    <recommendedName>
        <fullName evidence="9">GTPase Obg</fullName>
        <ecNumber evidence="9">3.6.5.-</ecNumber>
    </recommendedName>
    <alternativeName>
        <fullName evidence="9">GTP-binding protein Obg</fullName>
    </alternativeName>
</protein>
<feature type="binding site" evidence="9">
    <location>
        <position position="192"/>
    </location>
    <ligand>
        <name>Mg(2+)</name>
        <dbReference type="ChEBI" id="CHEBI:18420"/>
    </ligand>
</feature>
<evidence type="ECO:0000256" key="7">
    <source>
        <dbReference type="ARBA" id="ARBA00022842"/>
    </source>
</evidence>
<evidence type="ECO:0000256" key="3">
    <source>
        <dbReference type="ARBA" id="ARBA00022490"/>
    </source>
</evidence>
<evidence type="ECO:0000256" key="8">
    <source>
        <dbReference type="ARBA" id="ARBA00023134"/>
    </source>
</evidence>
<dbReference type="Pfam" id="PF09269">
    <property type="entry name" value="DUF1967"/>
    <property type="match status" value="1"/>
</dbReference>
<dbReference type="PROSITE" id="PS00905">
    <property type="entry name" value="GTP1_OBG"/>
    <property type="match status" value="1"/>
</dbReference>
<dbReference type="OrthoDB" id="9807318at2"/>
<dbReference type="NCBIfam" id="NF008954">
    <property type="entry name" value="PRK12296.1"/>
    <property type="match status" value="1"/>
</dbReference>
<dbReference type="NCBIfam" id="TIGR02729">
    <property type="entry name" value="Obg_CgtA"/>
    <property type="match status" value="1"/>
</dbReference>
<evidence type="ECO:0000256" key="2">
    <source>
        <dbReference type="ARBA" id="ARBA00007699"/>
    </source>
</evidence>
<keyword evidence="5 9" id="KW-0547">Nucleotide-binding</keyword>
<dbReference type="InterPro" id="IPR015349">
    <property type="entry name" value="OCT_dom"/>
</dbReference>
<dbReference type="GO" id="GO:0005737">
    <property type="term" value="C:cytoplasm"/>
    <property type="evidence" value="ECO:0007669"/>
    <property type="project" value="UniProtKB-SubCell"/>
</dbReference>
<keyword evidence="6 9" id="KW-0378">Hydrolase</keyword>
<keyword evidence="14" id="KW-1185">Reference proteome</keyword>
<dbReference type="InterPro" id="IPR006073">
    <property type="entry name" value="GTP-bd"/>
</dbReference>
<dbReference type="AlphaFoldDB" id="C9RAT0"/>
<comment type="subunit">
    <text evidence="9">Monomer.</text>
</comment>
<evidence type="ECO:0000256" key="6">
    <source>
        <dbReference type="ARBA" id="ARBA00022801"/>
    </source>
</evidence>
<feature type="binding site" evidence="9">
    <location>
        <begin position="282"/>
        <end position="285"/>
    </location>
    <ligand>
        <name>GTP</name>
        <dbReference type="ChEBI" id="CHEBI:37565"/>
    </ligand>
</feature>
<dbReference type="PROSITE" id="PS51710">
    <property type="entry name" value="G_OBG"/>
    <property type="match status" value="1"/>
</dbReference>
<evidence type="ECO:0000256" key="9">
    <source>
        <dbReference type="HAMAP-Rule" id="MF_01454"/>
    </source>
</evidence>
<feature type="binding site" evidence="9">
    <location>
        <begin position="190"/>
        <end position="194"/>
    </location>
    <ligand>
        <name>GTP</name>
        <dbReference type="ChEBI" id="CHEBI:37565"/>
    </ligand>
</feature>
<dbReference type="PRINTS" id="PR00326">
    <property type="entry name" value="GTP1OBG"/>
</dbReference>
<dbReference type="SUPFAM" id="SSF102741">
    <property type="entry name" value="Obg GTP-binding protein C-terminal domain"/>
    <property type="match status" value="1"/>
</dbReference>
<gene>
    <name evidence="9" type="primary">obg</name>
    <name evidence="13" type="ordered locus">Adeg_0185</name>
</gene>
<feature type="domain" description="Obg" evidence="12">
    <location>
        <begin position="1"/>
        <end position="158"/>
    </location>
</feature>
<keyword evidence="4 9" id="KW-0479">Metal-binding</keyword>
<dbReference type="RefSeq" id="WP_015738235.1">
    <property type="nucleotide sequence ID" value="NC_013385.1"/>
</dbReference>
<dbReference type="SUPFAM" id="SSF82051">
    <property type="entry name" value="Obg GTP-binding protein N-terminal domain"/>
    <property type="match status" value="1"/>
</dbReference>
<dbReference type="PANTHER" id="PTHR11702:SF31">
    <property type="entry name" value="MITOCHONDRIAL RIBOSOME-ASSOCIATED GTPASE 2"/>
    <property type="match status" value="1"/>
</dbReference>
<dbReference type="InterPro" id="IPR014100">
    <property type="entry name" value="GTP-bd_Obg/CgtA"/>
</dbReference>
<feature type="binding site" evidence="9">
    <location>
        <position position="172"/>
    </location>
    <ligand>
        <name>Mg(2+)</name>
        <dbReference type="ChEBI" id="CHEBI:18420"/>
    </ligand>
</feature>
<dbReference type="InterPro" id="IPR027417">
    <property type="entry name" value="P-loop_NTPase"/>
</dbReference>
<accession>C9RAT0</accession>
<dbReference type="GO" id="GO:0005525">
    <property type="term" value="F:GTP binding"/>
    <property type="evidence" value="ECO:0007669"/>
    <property type="project" value="UniProtKB-UniRule"/>
</dbReference>
<dbReference type="Pfam" id="PF01018">
    <property type="entry name" value="GTP1_OBG"/>
    <property type="match status" value="1"/>
</dbReference>
<feature type="domain" description="OBG-type G" evidence="10">
    <location>
        <begin position="159"/>
        <end position="328"/>
    </location>
</feature>
<keyword evidence="7 9" id="KW-0460">Magnesium</keyword>
<dbReference type="GO" id="GO:0042254">
    <property type="term" value="P:ribosome biogenesis"/>
    <property type="evidence" value="ECO:0007669"/>
    <property type="project" value="UniProtKB-UniRule"/>
</dbReference>
<evidence type="ECO:0000313" key="14">
    <source>
        <dbReference type="Proteomes" id="UP000002620"/>
    </source>
</evidence>
<dbReference type="HAMAP" id="MF_01454">
    <property type="entry name" value="GTPase_Obg"/>
    <property type="match status" value="1"/>
</dbReference>
<comment type="similarity">
    <text evidence="2 9">Belongs to the TRAFAC class OBG-HflX-like GTPase superfamily. OBG GTPase family.</text>
</comment>